<feature type="region of interest" description="Disordered" evidence="1">
    <location>
        <begin position="1"/>
        <end position="29"/>
    </location>
</feature>
<gene>
    <name evidence="2" type="ORF">E0H45_29200</name>
</gene>
<dbReference type="AlphaFoldDB" id="A0A4R0H9A9"/>
<sequence length="126" mass="14358">MGQKKSRQFDETSARGDGAPESSGGWLTWPRPVNDREWVDVDGSAWRMRGGPLDVKQARRLMKRPDVHVVRAYELNVTEVRGAQRDALLARVEEFFAGNAPPNSEFELGDFRDQNHRVMLMVQESC</sequence>
<comment type="caution">
    <text evidence="2">The sequence shown here is derived from an EMBL/GenBank/DDBJ whole genome shotgun (WGS) entry which is preliminary data.</text>
</comment>
<evidence type="ECO:0000256" key="1">
    <source>
        <dbReference type="SAM" id="MobiDB-lite"/>
    </source>
</evidence>
<evidence type="ECO:0000313" key="2">
    <source>
        <dbReference type="EMBL" id="TCC06054.1"/>
    </source>
</evidence>
<dbReference type="EMBL" id="SJJZ01000003">
    <property type="protein sequence ID" value="TCC06054.1"/>
    <property type="molecule type" value="Genomic_DNA"/>
</dbReference>
<evidence type="ECO:0000313" key="3">
    <source>
        <dbReference type="Proteomes" id="UP000292346"/>
    </source>
</evidence>
<proteinExistence type="predicted"/>
<dbReference type="Proteomes" id="UP000292346">
    <property type="component" value="Unassembled WGS sequence"/>
</dbReference>
<keyword evidence="3" id="KW-1185">Reference proteome</keyword>
<protein>
    <submittedName>
        <fullName evidence="2">Uncharacterized protein</fullName>
    </submittedName>
</protein>
<dbReference type="OrthoDB" id="3830199at2"/>
<organism evidence="2 3">
    <name type="scientific">Kribbella soli</name>
    <dbReference type="NCBI Taxonomy" id="1124743"/>
    <lineage>
        <taxon>Bacteria</taxon>
        <taxon>Bacillati</taxon>
        <taxon>Actinomycetota</taxon>
        <taxon>Actinomycetes</taxon>
        <taxon>Propionibacteriales</taxon>
        <taxon>Kribbellaceae</taxon>
        <taxon>Kribbella</taxon>
    </lineage>
</organism>
<name>A0A4R0H9A9_9ACTN</name>
<dbReference type="RefSeq" id="WP_131343178.1">
    <property type="nucleotide sequence ID" value="NZ_SJJZ01000003.1"/>
</dbReference>
<reference evidence="2 3" key="1">
    <citation type="submission" date="2019-02" db="EMBL/GenBank/DDBJ databases">
        <title>Kribbella capetownensis sp. nov. and Kribbella speibonae sp. nov., isolated from soil.</title>
        <authorList>
            <person name="Curtis S.M."/>
            <person name="Norton I."/>
            <person name="Everest G.J."/>
            <person name="Meyers P.R."/>
        </authorList>
    </citation>
    <scope>NUCLEOTIDE SEQUENCE [LARGE SCALE GENOMIC DNA]</scope>
    <source>
        <strain evidence="2 3">KCTC 29219</strain>
    </source>
</reference>
<accession>A0A4R0H9A9</accession>